<protein>
    <submittedName>
        <fullName evidence="3">Uncharacterized protein</fullName>
    </submittedName>
</protein>
<dbReference type="Pfam" id="PF22087">
    <property type="entry name" value="CT0912-like_C"/>
    <property type="match status" value="1"/>
</dbReference>
<sequence>MNRRDLFGTGLALAATGFIPRAEAAELPRGGTLPMGPVTLYLEFRVAPPENAAAMSAIGELAAALARRPGFLHLSLKQMVGDSTMVKNYPESYKGILAEAYLDGLKAGRQPYFYALFIRFSDYPALLASGADPAFAHEIGPHLHAVAAAPAGPVRGKQPMAWYQGVFETIAAGNRSAILRDAPGITTFLRQPADAPDLTTVANHVFIEEADRAKFDQDVVALLKVAQETYQPEDAADLIGQPGTRDNRWYRKAVSTEILRNAFPDGTLRAYLMHGVWDSVWDHENSHLDPRFQQAAGPVGAAVVIGPVEPFYRTVLSIMQ</sequence>
<evidence type="ECO:0000259" key="1">
    <source>
        <dbReference type="Pfam" id="PF21931"/>
    </source>
</evidence>
<reference evidence="3" key="1">
    <citation type="journal article" date="2020" name="mSystems">
        <title>Genome- and Community-Level Interaction Insights into Carbon Utilization and Element Cycling Functions of Hydrothermarchaeota in Hydrothermal Sediment.</title>
        <authorList>
            <person name="Zhou Z."/>
            <person name="Liu Y."/>
            <person name="Xu W."/>
            <person name="Pan J."/>
            <person name="Luo Z.H."/>
            <person name="Li M."/>
        </authorList>
    </citation>
    <scope>NUCLEOTIDE SEQUENCE</scope>
    <source>
        <strain evidence="3">SpSt-997</strain>
    </source>
</reference>
<accession>A0A8J4M632</accession>
<dbReference type="InterPro" id="IPR054123">
    <property type="entry name" value="CT0912-like_N"/>
</dbReference>
<evidence type="ECO:0000313" key="3">
    <source>
        <dbReference type="EMBL" id="HGC43346.1"/>
    </source>
</evidence>
<dbReference type="EMBL" id="DTQM01000178">
    <property type="protein sequence ID" value="HGC43346.1"/>
    <property type="molecule type" value="Genomic_DNA"/>
</dbReference>
<evidence type="ECO:0000259" key="2">
    <source>
        <dbReference type="Pfam" id="PF22087"/>
    </source>
</evidence>
<dbReference type="Pfam" id="PF21931">
    <property type="entry name" value="ABM-like"/>
    <property type="match status" value="1"/>
</dbReference>
<proteinExistence type="predicted"/>
<organism evidence="3">
    <name type="scientific">Acidicaldus sp</name>
    <dbReference type="NCBI Taxonomy" id="1872105"/>
    <lineage>
        <taxon>Bacteria</taxon>
        <taxon>Pseudomonadati</taxon>
        <taxon>Pseudomonadota</taxon>
        <taxon>Alphaproteobacteria</taxon>
        <taxon>Acetobacterales</taxon>
        <taxon>Acetobacteraceae</taxon>
        <taxon>Acidicaldus</taxon>
    </lineage>
</organism>
<name>A0A8J4M632_9PROT</name>
<dbReference type="InterPro" id="IPR054310">
    <property type="entry name" value="CT0912-like_C"/>
</dbReference>
<gene>
    <name evidence="3" type="ORF">ENY07_09050</name>
</gene>
<comment type="caution">
    <text evidence="3">The sequence shown here is derived from an EMBL/GenBank/DDBJ whole genome shotgun (WGS) entry which is preliminary data.</text>
</comment>
<dbReference type="AlphaFoldDB" id="A0A8J4M632"/>
<feature type="domain" description="CT0912-like N-terminal" evidence="1">
    <location>
        <begin position="38"/>
        <end position="123"/>
    </location>
</feature>
<feature type="domain" description="CT0912-like C-terminal" evidence="2">
    <location>
        <begin position="170"/>
        <end position="314"/>
    </location>
</feature>